<name>A0A6L9LBJ3_9BACT</name>
<dbReference type="RefSeq" id="WP_163951804.1">
    <property type="nucleotide sequence ID" value="NZ_JAAFZH010000008.1"/>
</dbReference>
<dbReference type="EMBL" id="JAAFZH010000008">
    <property type="protein sequence ID" value="NDU96897.1"/>
    <property type="molecule type" value="Genomic_DNA"/>
</dbReference>
<gene>
    <name evidence="1" type="ORF">GK108_18580</name>
</gene>
<comment type="caution">
    <text evidence="1">The sequence shown here is derived from an EMBL/GenBank/DDBJ whole genome shotgun (WGS) entry which is preliminary data.</text>
</comment>
<protein>
    <submittedName>
        <fullName evidence="1">Uncharacterized protein</fullName>
    </submittedName>
</protein>
<dbReference type="AlphaFoldDB" id="A0A6L9LBJ3"/>
<evidence type="ECO:0000313" key="2">
    <source>
        <dbReference type="Proteomes" id="UP000474175"/>
    </source>
</evidence>
<proteinExistence type="predicted"/>
<keyword evidence="2" id="KW-1185">Reference proteome</keyword>
<accession>A0A6L9LBJ3</accession>
<dbReference type="Proteomes" id="UP000474175">
    <property type="component" value="Unassembled WGS sequence"/>
</dbReference>
<sequence>MQNYLIAYYSGNEPTFKYTESVESARVYALAMATVRPNTATDVMSIIEIATDRVVFYGKGQNLVAKLNAQPKKDSGTGFSFFPLFRPILTWMGLTVSEQI</sequence>
<reference evidence="1 2" key="1">
    <citation type="submission" date="2020-02" db="EMBL/GenBank/DDBJ databases">
        <title>Draft genome sequence of two Spirosoma agri KCTC 52727 and Spirosoma terrae KCTC 52035.</title>
        <authorList>
            <person name="Rojas J."/>
            <person name="Ambika Manirajan B."/>
            <person name="Suarez C."/>
            <person name="Ratering S."/>
            <person name="Schnell S."/>
        </authorList>
    </citation>
    <scope>NUCLEOTIDE SEQUENCE [LARGE SCALE GENOMIC DNA]</scope>
    <source>
        <strain evidence="1 2">KCTC 52035</strain>
    </source>
</reference>
<evidence type="ECO:0000313" key="1">
    <source>
        <dbReference type="EMBL" id="NDU96897.1"/>
    </source>
</evidence>
<organism evidence="1 2">
    <name type="scientific">Spirosoma terrae</name>
    <dbReference type="NCBI Taxonomy" id="1968276"/>
    <lineage>
        <taxon>Bacteria</taxon>
        <taxon>Pseudomonadati</taxon>
        <taxon>Bacteroidota</taxon>
        <taxon>Cytophagia</taxon>
        <taxon>Cytophagales</taxon>
        <taxon>Cytophagaceae</taxon>
        <taxon>Spirosoma</taxon>
    </lineage>
</organism>